<dbReference type="Proteomes" id="UP001410795">
    <property type="component" value="Unassembled WGS sequence"/>
</dbReference>
<evidence type="ECO:0000313" key="16">
    <source>
        <dbReference type="EMBL" id="GAA3667274.1"/>
    </source>
</evidence>
<evidence type="ECO:0000256" key="1">
    <source>
        <dbReference type="ARBA" id="ARBA00000085"/>
    </source>
</evidence>
<feature type="domain" description="Histidine kinase" evidence="15">
    <location>
        <begin position="177"/>
        <end position="389"/>
    </location>
</feature>
<dbReference type="InterPro" id="IPR038318">
    <property type="entry name" value="KdpD_sf"/>
</dbReference>
<dbReference type="Gene3D" id="3.30.565.10">
    <property type="entry name" value="Histidine kinase-like ATPase, C-terminal domain"/>
    <property type="match status" value="1"/>
</dbReference>
<dbReference type="SMART" id="SM00387">
    <property type="entry name" value="HATPase_c"/>
    <property type="match status" value="1"/>
</dbReference>
<dbReference type="EC" id="2.7.13.3" evidence="4"/>
<keyword evidence="13 14" id="KW-0472">Membrane</keyword>
<accession>A0ABP7BTE3</accession>
<keyword evidence="7 14" id="KW-0812">Transmembrane</keyword>
<dbReference type="InterPro" id="IPR025201">
    <property type="entry name" value="KdpD_TM"/>
</dbReference>
<keyword evidence="17" id="KW-1185">Reference proteome</keyword>
<dbReference type="PROSITE" id="PS50109">
    <property type="entry name" value="HIS_KIN"/>
    <property type="match status" value="1"/>
</dbReference>
<protein>
    <recommendedName>
        <fullName evidence="4">histidine kinase</fullName>
        <ecNumber evidence="4">2.7.13.3</ecNumber>
    </recommendedName>
</protein>
<keyword evidence="9" id="KW-0418">Kinase</keyword>
<evidence type="ECO:0000256" key="9">
    <source>
        <dbReference type="ARBA" id="ARBA00022777"/>
    </source>
</evidence>
<dbReference type="SUPFAM" id="SSF47384">
    <property type="entry name" value="Homodimeric domain of signal transducing histidine kinase"/>
    <property type="match status" value="1"/>
</dbReference>
<sequence>MSADGCGLASGSRQDSRRALTAARARRARLLVVPRFAMLPLRRQLAAALAAALLLSIATATLAPFGGDETFVVAALVYQLIVVIAAVLGGLLVAVGGAVAAGALLNFFFAAPVHSVAIADGAHLVAIVVFVVVGVIVGLVVGQSEARLSLAQQTAAAESRALAAQEADRVKTALLTAVGHDLRTPLAAASAAATSLAAQDVEWTPAQRAELVDAQIAALRRLERLVDDLLDTSRLDAGVLPVVPEAMRVEDAASLALDELGADADGVAMTADARVPDALADPVLVQRIVANLVGNALRHAGGAVGVRIAPVGAKPDAVELAVVDHGPGIPPDLREAAFRPFQRLDDRGTGVGLGLALARGFAQAMGGDLVAQDTPGGGLTCRLRLPIAPGTTAPGSAPGAREPSA</sequence>
<evidence type="ECO:0000256" key="10">
    <source>
        <dbReference type="ARBA" id="ARBA00022840"/>
    </source>
</evidence>
<dbReference type="InterPro" id="IPR005467">
    <property type="entry name" value="His_kinase_dom"/>
</dbReference>
<feature type="transmembrane region" description="Helical" evidence="14">
    <location>
        <begin position="45"/>
        <end position="65"/>
    </location>
</feature>
<keyword evidence="6" id="KW-0808">Transferase</keyword>
<evidence type="ECO:0000256" key="4">
    <source>
        <dbReference type="ARBA" id="ARBA00012438"/>
    </source>
</evidence>
<evidence type="ECO:0000256" key="14">
    <source>
        <dbReference type="SAM" id="Phobius"/>
    </source>
</evidence>
<evidence type="ECO:0000256" key="12">
    <source>
        <dbReference type="ARBA" id="ARBA00023012"/>
    </source>
</evidence>
<dbReference type="Pfam" id="PF13493">
    <property type="entry name" value="DUF4118"/>
    <property type="match status" value="1"/>
</dbReference>
<dbReference type="InterPro" id="IPR052023">
    <property type="entry name" value="Histidine_kinase_KdpD"/>
</dbReference>
<dbReference type="PANTHER" id="PTHR45569">
    <property type="entry name" value="SENSOR PROTEIN KDPD"/>
    <property type="match status" value="1"/>
</dbReference>
<evidence type="ECO:0000256" key="6">
    <source>
        <dbReference type="ARBA" id="ARBA00022679"/>
    </source>
</evidence>
<keyword evidence="12" id="KW-0902">Two-component regulatory system</keyword>
<dbReference type="InterPro" id="IPR036890">
    <property type="entry name" value="HATPase_C_sf"/>
</dbReference>
<evidence type="ECO:0000256" key="2">
    <source>
        <dbReference type="ARBA" id="ARBA00004141"/>
    </source>
</evidence>
<evidence type="ECO:0000259" key="15">
    <source>
        <dbReference type="PROSITE" id="PS50109"/>
    </source>
</evidence>
<feature type="transmembrane region" description="Helical" evidence="14">
    <location>
        <begin position="121"/>
        <end position="142"/>
    </location>
</feature>
<evidence type="ECO:0000256" key="11">
    <source>
        <dbReference type="ARBA" id="ARBA00022989"/>
    </source>
</evidence>
<proteinExistence type="predicted"/>
<dbReference type="Gene3D" id="1.10.287.130">
    <property type="match status" value="1"/>
</dbReference>
<evidence type="ECO:0000313" key="17">
    <source>
        <dbReference type="Proteomes" id="UP001410795"/>
    </source>
</evidence>
<gene>
    <name evidence="16" type="ORF">GCM10022202_31610</name>
</gene>
<evidence type="ECO:0000256" key="8">
    <source>
        <dbReference type="ARBA" id="ARBA00022741"/>
    </source>
</evidence>
<keyword evidence="5" id="KW-0597">Phosphoprotein</keyword>
<dbReference type="Gene3D" id="1.20.120.620">
    <property type="entry name" value="Backbone structure of the membrane domain of e. Coli histidine kinase receptor kdpd"/>
    <property type="match status" value="1"/>
</dbReference>
<dbReference type="InterPro" id="IPR003661">
    <property type="entry name" value="HisK_dim/P_dom"/>
</dbReference>
<dbReference type="InterPro" id="IPR003594">
    <property type="entry name" value="HATPase_dom"/>
</dbReference>
<dbReference type="InterPro" id="IPR036097">
    <property type="entry name" value="HisK_dim/P_sf"/>
</dbReference>
<dbReference type="CDD" id="cd00082">
    <property type="entry name" value="HisKA"/>
    <property type="match status" value="1"/>
</dbReference>
<organism evidence="16 17">
    <name type="scientific">Microbacterium marinilacus</name>
    <dbReference type="NCBI Taxonomy" id="415209"/>
    <lineage>
        <taxon>Bacteria</taxon>
        <taxon>Bacillati</taxon>
        <taxon>Actinomycetota</taxon>
        <taxon>Actinomycetes</taxon>
        <taxon>Micrococcales</taxon>
        <taxon>Microbacteriaceae</taxon>
        <taxon>Microbacterium</taxon>
    </lineage>
</organism>
<keyword evidence="8" id="KW-0547">Nucleotide-binding</keyword>
<dbReference type="SMART" id="SM00388">
    <property type="entry name" value="HisKA"/>
    <property type="match status" value="1"/>
</dbReference>
<dbReference type="PANTHER" id="PTHR45569:SF1">
    <property type="entry name" value="SENSOR PROTEIN KDPD"/>
    <property type="match status" value="1"/>
</dbReference>
<dbReference type="Pfam" id="PF00512">
    <property type="entry name" value="HisKA"/>
    <property type="match status" value="1"/>
</dbReference>
<evidence type="ECO:0000256" key="13">
    <source>
        <dbReference type="ARBA" id="ARBA00023136"/>
    </source>
</evidence>
<name>A0ABP7BTE3_9MICO</name>
<evidence type="ECO:0000256" key="7">
    <source>
        <dbReference type="ARBA" id="ARBA00022692"/>
    </source>
</evidence>
<comment type="subcellular location">
    <subcellularLocation>
        <location evidence="3">Cell membrane</location>
    </subcellularLocation>
    <subcellularLocation>
        <location evidence="2">Membrane</location>
        <topology evidence="2">Multi-pass membrane protein</topology>
    </subcellularLocation>
</comment>
<keyword evidence="11 14" id="KW-1133">Transmembrane helix</keyword>
<dbReference type="EMBL" id="BAAAYV010000025">
    <property type="protein sequence ID" value="GAA3667274.1"/>
    <property type="molecule type" value="Genomic_DNA"/>
</dbReference>
<evidence type="ECO:0000256" key="5">
    <source>
        <dbReference type="ARBA" id="ARBA00022553"/>
    </source>
</evidence>
<dbReference type="SUPFAM" id="SSF55874">
    <property type="entry name" value="ATPase domain of HSP90 chaperone/DNA topoisomerase II/histidine kinase"/>
    <property type="match status" value="1"/>
</dbReference>
<feature type="transmembrane region" description="Helical" evidence="14">
    <location>
        <begin position="77"/>
        <end position="109"/>
    </location>
</feature>
<dbReference type="PRINTS" id="PR00344">
    <property type="entry name" value="BCTRLSENSOR"/>
</dbReference>
<dbReference type="InterPro" id="IPR004358">
    <property type="entry name" value="Sig_transdc_His_kin-like_C"/>
</dbReference>
<keyword evidence="10" id="KW-0067">ATP-binding</keyword>
<reference evidence="17" key="1">
    <citation type="journal article" date="2019" name="Int. J. Syst. Evol. Microbiol.">
        <title>The Global Catalogue of Microorganisms (GCM) 10K type strain sequencing project: providing services to taxonomists for standard genome sequencing and annotation.</title>
        <authorList>
            <consortium name="The Broad Institute Genomics Platform"/>
            <consortium name="The Broad Institute Genome Sequencing Center for Infectious Disease"/>
            <person name="Wu L."/>
            <person name="Ma J."/>
        </authorList>
    </citation>
    <scope>NUCLEOTIDE SEQUENCE [LARGE SCALE GENOMIC DNA]</scope>
    <source>
        <strain evidence="17">JCM 16546</strain>
    </source>
</reference>
<comment type="catalytic activity">
    <reaction evidence="1">
        <text>ATP + protein L-histidine = ADP + protein N-phospho-L-histidine.</text>
        <dbReference type="EC" id="2.7.13.3"/>
    </reaction>
</comment>
<comment type="caution">
    <text evidence="16">The sequence shown here is derived from an EMBL/GenBank/DDBJ whole genome shotgun (WGS) entry which is preliminary data.</text>
</comment>
<evidence type="ECO:0000256" key="3">
    <source>
        <dbReference type="ARBA" id="ARBA00004236"/>
    </source>
</evidence>
<dbReference type="Pfam" id="PF02518">
    <property type="entry name" value="HATPase_c"/>
    <property type="match status" value="1"/>
</dbReference>